<dbReference type="Gene3D" id="3.10.180.10">
    <property type="entry name" value="2,3-Dihydroxybiphenyl 1,2-Dioxygenase, domain 1"/>
    <property type="match status" value="1"/>
</dbReference>
<gene>
    <name evidence="1" type="ORF">GCM10011360_22770</name>
</gene>
<name>A0A917AA43_9RHOB</name>
<evidence type="ECO:0000313" key="2">
    <source>
        <dbReference type="Proteomes" id="UP000612855"/>
    </source>
</evidence>
<organism evidence="1 2">
    <name type="scientific">Primorskyibacter flagellatus</name>
    <dbReference type="NCBI Taxonomy" id="1387277"/>
    <lineage>
        <taxon>Bacteria</taxon>
        <taxon>Pseudomonadati</taxon>
        <taxon>Pseudomonadota</taxon>
        <taxon>Alphaproteobacteria</taxon>
        <taxon>Rhodobacterales</taxon>
        <taxon>Roseobacteraceae</taxon>
        <taxon>Primorskyibacter</taxon>
    </lineage>
</organism>
<dbReference type="EMBL" id="BMFJ01000001">
    <property type="protein sequence ID" value="GGE34345.1"/>
    <property type="molecule type" value="Genomic_DNA"/>
</dbReference>
<proteinExistence type="predicted"/>
<keyword evidence="2" id="KW-1185">Reference proteome</keyword>
<dbReference type="Proteomes" id="UP000612855">
    <property type="component" value="Unassembled WGS sequence"/>
</dbReference>
<comment type="caution">
    <text evidence="1">The sequence shown here is derived from an EMBL/GenBank/DDBJ whole genome shotgun (WGS) entry which is preliminary data.</text>
</comment>
<evidence type="ECO:0000313" key="1">
    <source>
        <dbReference type="EMBL" id="GGE34345.1"/>
    </source>
</evidence>
<dbReference type="InterPro" id="IPR029068">
    <property type="entry name" value="Glyas_Bleomycin-R_OHBP_Dase"/>
</dbReference>
<sequence>MDRVTANLPARDFDATEAFYGRMGFVRRYRDEGWMILARDTLEIEFFPHPEVDPYGSWFSACIRVDALDRLYAEWRALDLPDDHSSIPRITGIMDRPPVPRMFALIDADGSLLRVLENG</sequence>
<protein>
    <submittedName>
        <fullName evidence="1">Bleomycin resistance protein</fullName>
    </submittedName>
</protein>
<dbReference type="CDD" id="cd08350">
    <property type="entry name" value="BLMT_like"/>
    <property type="match status" value="1"/>
</dbReference>
<dbReference type="AlphaFoldDB" id="A0A917AA43"/>
<dbReference type="RefSeq" id="WP_188477801.1">
    <property type="nucleotide sequence ID" value="NZ_BMFJ01000001.1"/>
</dbReference>
<reference evidence="2" key="1">
    <citation type="journal article" date="2019" name="Int. J. Syst. Evol. Microbiol.">
        <title>The Global Catalogue of Microorganisms (GCM) 10K type strain sequencing project: providing services to taxonomists for standard genome sequencing and annotation.</title>
        <authorList>
            <consortium name="The Broad Institute Genomics Platform"/>
            <consortium name="The Broad Institute Genome Sequencing Center for Infectious Disease"/>
            <person name="Wu L."/>
            <person name="Ma J."/>
        </authorList>
    </citation>
    <scope>NUCLEOTIDE SEQUENCE [LARGE SCALE GENOMIC DNA]</scope>
    <source>
        <strain evidence="2">CGMCC 1.12664</strain>
    </source>
</reference>
<accession>A0A917AA43</accession>
<dbReference type="SUPFAM" id="SSF54593">
    <property type="entry name" value="Glyoxalase/Bleomycin resistance protein/Dihydroxybiphenyl dioxygenase"/>
    <property type="match status" value="1"/>
</dbReference>